<protein>
    <submittedName>
        <fullName evidence="1">Uncharacterized protein</fullName>
    </submittedName>
</protein>
<proteinExistence type="predicted"/>
<name>A0A226WNB6_CABSO</name>
<accession>A0A226WNB6</accession>
<dbReference type="AlphaFoldDB" id="A0A226WNB6"/>
<gene>
    <name evidence="1" type="ORF">BSU04_42555</name>
</gene>
<sequence length="71" mass="8309">MSTEAFFKPGRRGDSVRHADRLSLLIDGSDHFRDEMTMGVLRTRLRRLLTQADVRDRYRLMSPSVQEIETD</sequence>
<dbReference type="RefSeq" id="WP_144021505.1">
    <property type="nucleotide sequence ID" value="NZ_MTHB01000278.1"/>
</dbReference>
<evidence type="ECO:0000313" key="1">
    <source>
        <dbReference type="EMBL" id="OXC72309.1"/>
    </source>
</evidence>
<evidence type="ECO:0000313" key="2">
    <source>
        <dbReference type="Proteomes" id="UP000214720"/>
    </source>
</evidence>
<organism evidence="1 2">
    <name type="scientific">Caballeronia sordidicola</name>
    <name type="common">Burkholderia sordidicola</name>
    <dbReference type="NCBI Taxonomy" id="196367"/>
    <lineage>
        <taxon>Bacteria</taxon>
        <taxon>Pseudomonadati</taxon>
        <taxon>Pseudomonadota</taxon>
        <taxon>Betaproteobacteria</taxon>
        <taxon>Burkholderiales</taxon>
        <taxon>Burkholderiaceae</taxon>
        <taxon>Caballeronia</taxon>
    </lineage>
</organism>
<comment type="caution">
    <text evidence="1">The sequence shown here is derived from an EMBL/GenBank/DDBJ whole genome shotgun (WGS) entry which is preliminary data.</text>
</comment>
<dbReference type="Proteomes" id="UP000214720">
    <property type="component" value="Unassembled WGS sequence"/>
</dbReference>
<dbReference type="OrthoDB" id="8828485at2"/>
<dbReference type="EMBL" id="MTHB01000278">
    <property type="protein sequence ID" value="OXC72309.1"/>
    <property type="molecule type" value="Genomic_DNA"/>
</dbReference>
<reference evidence="2" key="1">
    <citation type="submission" date="2017-01" db="EMBL/GenBank/DDBJ databases">
        <title>Genome Analysis of Deinococcus marmoris KOPRI26562.</title>
        <authorList>
            <person name="Kim J.H."/>
            <person name="Oh H.-M."/>
        </authorList>
    </citation>
    <scope>NUCLEOTIDE SEQUENCE [LARGE SCALE GENOMIC DNA]</scope>
    <source>
        <strain evidence="2">PAMC 26633</strain>
    </source>
</reference>